<keyword evidence="1" id="KW-1133">Transmembrane helix</keyword>
<dbReference type="RefSeq" id="WP_163661825.1">
    <property type="nucleotide sequence ID" value="NZ_AP022565.1"/>
</dbReference>
<evidence type="ECO:0000313" key="2">
    <source>
        <dbReference type="EMBL" id="BBX25998.1"/>
    </source>
</evidence>
<dbReference type="EMBL" id="AP022565">
    <property type="protein sequence ID" value="BBX25998.1"/>
    <property type="molecule type" value="Genomic_DNA"/>
</dbReference>
<keyword evidence="1" id="KW-0472">Membrane</keyword>
<evidence type="ECO:0000313" key="3">
    <source>
        <dbReference type="Proteomes" id="UP000466906"/>
    </source>
</evidence>
<sequence length="176" mass="20105">MSVVQTVAAGLGIATGVTGLITFGTSFVTARSSNQRQLRDRLRKQLREMNLACLVYFQHEGWEVVDRSPQYSFQALDQIHEDGLISPSRSHLERLKWILRDVRGRSTLQLSKAAHGAELHAKLTAENQRRLGIAWESLDTDSQKYLRALGKMDNHGLGGYWTYLRYRFLPAREYVN</sequence>
<dbReference type="AlphaFoldDB" id="A0A6N4UNN1"/>
<dbReference type="Proteomes" id="UP000466906">
    <property type="component" value="Chromosome"/>
</dbReference>
<gene>
    <name evidence="2" type="ORF">MALV_11230</name>
</gene>
<evidence type="ECO:0000256" key="1">
    <source>
        <dbReference type="SAM" id="Phobius"/>
    </source>
</evidence>
<name>A0A6N4UNN1_9MYCO</name>
<dbReference type="KEGG" id="malv:MALV_11230"/>
<accession>A0A6N4UNN1</accession>
<protein>
    <submittedName>
        <fullName evidence="2">Uncharacterized protein</fullName>
    </submittedName>
</protein>
<reference evidence="2 3" key="1">
    <citation type="journal article" date="2019" name="Emerg. Microbes Infect.">
        <title>Comprehensive subspecies identification of 175 nontuberculous mycobacteria species based on 7547 genomic profiles.</title>
        <authorList>
            <person name="Matsumoto Y."/>
            <person name="Kinjo T."/>
            <person name="Motooka D."/>
            <person name="Nabeya D."/>
            <person name="Jung N."/>
            <person name="Uechi K."/>
            <person name="Horii T."/>
            <person name="Iida T."/>
            <person name="Fujita J."/>
            <person name="Nakamura S."/>
        </authorList>
    </citation>
    <scope>NUCLEOTIDE SEQUENCE [LARGE SCALE GENOMIC DNA]</scope>
    <source>
        <strain evidence="2 3">JCM 12272</strain>
    </source>
</reference>
<feature type="transmembrane region" description="Helical" evidence="1">
    <location>
        <begin position="6"/>
        <end position="30"/>
    </location>
</feature>
<proteinExistence type="predicted"/>
<organism evidence="2 3">
    <name type="scientific">Mycolicibacterium alvei</name>
    <dbReference type="NCBI Taxonomy" id="67081"/>
    <lineage>
        <taxon>Bacteria</taxon>
        <taxon>Bacillati</taxon>
        <taxon>Actinomycetota</taxon>
        <taxon>Actinomycetes</taxon>
        <taxon>Mycobacteriales</taxon>
        <taxon>Mycobacteriaceae</taxon>
        <taxon>Mycolicibacterium</taxon>
    </lineage>
</organism>
<keyword evidence="3" id="KW-1185">Reference proteome</keyword>
<keyword evidence="1" id="KW-0812">Transmembrane</keyword>